<dbReference type="Proteomes" id="UP001215280">
    <property type="component" value="Unassembled WGS sequence"/>
</dbReference>
<feature type="region of interest" description="Disordered" evidence="1">
    <location>
        <begin position="1"/>
        <end position="53"/>
    </location>
</feature>
<name>A0AAD7HHG9_9AGAR</name>
<sequence length="115" mass="12469">MPLPFLPLPPPRPPLPPSPPPSTSPSPFPPSPLPPLLLLPSAPSHTLRSEDMHAPTRHFDSETCQRRVFSPFRSSLLRIFPTVVSRCLNAGLHLPSLAVVPNPRSTSPKSVAHLS</sequence>
<proteinExistence type="predicted"/>
<dbReference type="AlphaFoldDB" id="A0AAD7HHG9"/>
<evidence type="ECO:0000313" key="2">
    <source>
        <dbReference type="EMBL" id="KAJ7720851.1"/>
    </source>
</evidence>
<evidence type="ECO:0000313" key="3">
    <source>
        <dbReference type="Proteomes" id="UP001215280"/>
    </source>
</evidence>
<organism evidence="2 3">
    <name type="scientific">Mycena maculata</name>
    <dbReference type="NCBI Taxonomy" id="230809"/>
    <lineage>
        <taxon>Eukaryota</taxon>
        <taxon>Fungi</taxon>
        <taxon>Dikarya</taxon>
        <taxon>Basidiomycota</taxon>
        <taxon>Agaricomycotina</taxon>
        <taxon>Agaricomycetes</taxon>
        <taxon>Agaricomycetidae</taxon>
        <taxon>Agaricales</taxon>
        <taxon>Marasmiineae</taxon>
        <taxon>Mycenaceae</taxon>
        <taxon>Mycena</taxon>
    </lineage>
</organism>
<evidence type="ECO:0000256" key="1">
    <source>
        <dbReference type="SAM" id="MobiDB-lite"/>
    </source>
</evidence>
<reference evidence="2" key="1">
    <citation type="submission" date="2023-03" db="EMBL/GenBank/DDBJ databases">
        <title>Massive genome expansion in bonnet fungi (Mycena s.s.) driven by repeated elements and novel gene families across ecological guilds.</title>
        <authorList>
            <consortium name="Lawrence Berkeley National Laboratory"/>
            <person name="Harder C.B."/>
            <person name="Miyauchi S."/>
            <person name="Viragh M."/>
            <person name="Kuo A."/>
            <person name="Thoen E."/>
            <person name="Andreopoulos B."/>
            <person name="Lu D."/>
            <person name="Skrede I."/>
            <person name="Drula E."/>
            <person name="Henrissat B."/>
            <person name="Morin E."/>
            <person name="Kohler A."/>
            <person name="Barry K."/>
            <person name="LaButti K."/>
            <person name="Morin E."/>
            <person name="Salamov A."/>
            <person name="Lipzen A."/>
            <person name="Mereny Z."/>
            <person name="Hegedus B."/>
            <person name="Baldrian P."/>
            <person name="Stursova M."/>
            <person name="Weitz H."/>
            <person name="Taylor A."/>
            <person name="Grigoriev I.V."/>
            <person name="Nagy L.G."/>
            <person name="Martin F."/>
            <person name="Kauserud H."/>
        </authorList>
    </citation>
    <scope>NUCLEOTIDE SEQUENCE</scope>
    <source>
        <strain evidence="2">CBHHK188m</strain>
    </source>
</reference>
<comment type="caution">
    <text evidence="2">The sequence shown here is derived from an EMBL/GenBank/DDBJ whole genome shotgun (WGS) entry which is preliminary data.</text>
</comment>
<accession>A0AAD7HHG9</accession>
<dbReference type="EMBL" id="JARJLG010000274">
    <property type="protein sequence ID" value="KAJ7720851.1"/>
    <property type="molecule type" value="Genomic_DNA"/>
</dbReference>
<keyword evidence="3" id="KW-1185">Reference proteome</keyword>
<protein>
    <submittedName>
        <fullName evidence="2">Uncharacterized protein</fullName>
    </submittedName>
</protein>
<gene>
    <name evidence="2" type="ORF">DFH07DRAFT_946962</name>
</gene>
<feature type="compositionally biased region" description="Pro residues" evidence="1">
    <location>
        <begin position="1"/>
        <end position="37"/>
    </location>
</feature>